<evidence type="ECO:0000259" key="1">
    <source>
        <dbReference type="Pfam" id="PF14240"/>
    </source>
</evidence>
<sequence>MKKVITYSLPALTLILLVGCNDGVLTPTLETELSTDTGEVSNAAESNSYEVDSTKFDLGTSGSVTEVACTLSNGATSTCYQVTISGFPSDRTELGPFCPQTTSTTAENSGKWFDDGVLYDLTGEFIRNLDLFYGDSSWSLYNKDTGEVNITDTQTACEAAARPDVDAQYNNYCVQCEISYYSGSSGEGISSTYLIPTQPVPRSSIGSVDRGSVGVAFNGVTLDAAAPTEAILSAYTIAAFDDCVGHVNPFAGYHYHGANHGEGTCPAVAFEVDGHGGAFGYAMDGYAIHTMLNENGEEESDLDTCRGHTDDTRGYHYHSAGPGENLFIGCFAGETAQ</sequence>
<accession>A0ABY3MV95</accession>
<keyword evidence="3" id="KW-1185">Reference proteome</keyword>
<organism evidence="2 3">
    <name type="scientific">Colwellia echini</name>
    <dbReference type="NCBI Taxonomy" id="1982103"/>
    <lineage>
        <taxon>Bacteria</taxon>
        <taxon>Pseudomonadati</taxon>
        <taxon>Pseudomonadota</taxon>
        <taxon>Gammaproteobacteria</taxon>
        <taxon>Alteromonadales</taxon>
        <taxon>Colwelliaceae</taxon>
        <taxon>Colwellia</taxon>
    </lineage>
</organism>
<feature type="domain" description="YHYH" evidence="1">
    <location>
        <begin position="193"/>
        <end position="291"/>
    </location>
</feature>
<evidence type="ECO:0000313" key="2">
    <source>
        <dbReference type="EMBL" id="TYK65114.1"/>
    </source>
</evidence>
<reference evidence="2 3" key="1">
    <citation type="submission" date="2019-08" db="EMBL/GenBank/DDBJ databases">
        <title>Microbe sample from Colwellia echini.</title>
        <authorList>
            <person name="Christiansen L."/>
            <person name="Pathiraja D."/>
            <person name="Schultz-Johansen M."/>
            <person name="Choi I.-G."/>
            <person name="Stougaard P."/>
        </authorList>
    </citation>
    <scope>NUCLEOTIDE SEQUENCE [LARGE SCALE GENOMIC DNA]</scope>
    <source>
        <strain evidence="2 3">A3</strain>
    </source>
</reference>
<comment type="caution">
    <text evidence="2">The sequence shown here is derived from an EMBL/GenBank/DDBJ whole genome shotgun (WGS) entry which is preliminary data.</text>
</comment>
<dbReference type="EMBL" id="PJAI02000014">
    <property type="protein sequence ID" value="TYK65114.1"/>
    <property type="molecule type" value="Genomic_DNA"/>
</dbReference>
<dbReference type="Proteomes" id="UP000815846">
    <property type="component" value="Unassembled WGS sequence"/>
</dbReference>
<protein>
    <submittedName>
        <fullName evidence="2">YHYH protein</fullName>
    </submittedName>
</protein>
<evidence type="ECO:0000313" key="3">
    <source>
        <dbReference type="Proteomes" id="UP000815846"/>
    </source>
</evidence>
<gene>
    <name evidence="2" type="ORF">CWS31_012545</name>
</gene>
<proteinExistence type="predicted"/>
<name>A0ABY3MV95_9GAMM</name>
<dbReference type="PROSITE" id="PS51257">
    <property type="entry name" value="PROKAR_LIPOPROTEIN"/>
    <property type="match status" value="1"/>
</dbReference>
<dbReference type="InterPro" id="IPR025924">
    <property type="entry name" value="YHYH_dom"/>
</dbReference>
<dbReference type="Pfam" id="PF14240">
    <property type="entry name" value="YHYH"/>
    <property type="match status" value="1"/>
</dbReference>
<dbReference type="RefSeq" id="WP_101343551.1">
    <property type="nucleotide sequence ID" value="NZ_PJAI02000014.1"/>
</dbReference>